<dbReference type="EC" id="3.1.26.11" evidence="8"/>
<dbReference type="eggNOG" id="COG1234">
    <property type="taxonomic scope" value="Bacteria"/>
</dbReference>
<feature type="binding site" evidence="8">
    <location>
        <position position="266"/>
    </location>
    <ligand>
        <name>Zn(2+)</name>
        <dbReference type="ChEBI" id="CHEBI:29105"/>
        <label>2</label>
        <note>catalytic</note>
    </ligand>
</feature>
<keyword evidence="2 8" id="KW-0819">tRNA processing</keyword>
<dbReference type="NCBIfam" id="NF000801">
    <property type="entry name" value="PRK00055.1-3"/>
    <property type="match status" value="1"/>
</dbReference>
<dbReference type="Pfam" id="PF23023">
    <property type="entry name" value="Anti-Pycsar_Apyc1"/>
    <property type="match status" value="1"/>
</dbReference>
<evidence type="ECO:0000256" key="6">
    <source>
        <dbReference type="ARBA" id="ARBA00022801"/>
    </source>
</evidence>
<organism evidence="9 10">
    <name type="scientific">Pseudobacteroides cellulosolvens ATCC 35603 = DSM 2933</name>
    <dbReference type="NCBI Taxonomy" id="398512"/>
    <lineage>
        <taxon>Bacteria</taxon>
        <taxon>Bacillati</taxon>
        <taxon>Bacillota</taxon>
        <taxon>Clostridia</taxon>
        <taxon>Eubacteriales</taxon>
        <taxon>Oscillospiraceae</taxon>
        <taxon>Pseudobacteroides</taxon>
    </lineage>
</organism>
<feature type="active site" description="Proton acceptor" evidence="8">
    <location>
        <position position="65"/>
    </location>
</feature>
<dbReference type="STRING" id="398512.Bccel_3833"/>
<feature type="binding site" evidence="8">
    <location>
        <position position="207"/>
    </location>
    <ligand>
        <name>Zn(2+)</name>
        <dbReference type="ChEBI" id="CHEBI:29105"/>
        <label>2</label>
        <note>catalytic</note>
    </ligand>
</feature>
<comment type="function">
    <text evidence="8">Zinc phosphodiesterase, which displays some tRNA 3'-processing endonuclease activity. Probably involved in tRNA maturation, by removing a 3'-trailer from precursor tRNA.</text>
</comment>
<comment type="similarity">
    <text evidence="8">Belongs to the RNase Z family.</text>
</comment>
<dbReference type="GO" id="GO:0008270">
    <property type="term" value="F:zinc ion binding"/>
    <property type="evidence" value="ECO:0007669"/>
    <property type="project" value="UniProtKB-UniRule"/>
</dbReference>
<dbReference type="HAMAP" id="MF_01818">
    <property type="entry name" value="RNase_Z_BN"/>
    <property type="match status" value="1"/>
</dbReference>
<keyword evidence="5 8" id="KW-0255">Endonuclease</keyword>
<keyword evidence="10" id="KW-1185">Reference proteome</keyword>
<feature type="binding site" evidence="8">
    <location>
        <position position="63"/>
    </location>
    <ligand>
        <name>Zn(2+)</name>
        <dbReference type="ChEBI" id="CHEBI:29105"/>
        <label>1</label>
        <note>catalytic</note>
    </ligand>
</feature>
<dbReference type="PATRIC" id="fig|398512.5.peg.4013"/>
<proteinExistence type="inferred from homology"/>
<gene>
    <name evidence="8" type="primary">rnz</name>
    <name evidence="9" type="ORF">Bccel_3833</name>
</gene>
<dbReference type="GO" id="GO:0042781">
    <property type="term" value="F:3'-tRNA processing endoribonuclease activity"/>
    <property type="evidence" value="ECO:0007669"/>
    <property type="project" value="UniProtKB-UniRule"/>
</dbReference>
<comment type="subunit">
    <text evidence="1 8">Homodimer.</text>
</comment>
<keyword evidence="3 8" id="KW-0540">Nuclease</keyword>
<name>A0A0L6JS58_9FIRM</name>
<protein>
    <recommendedName>
        <fullName evidence="8">Ribonuclease Z</fullName>
        <shortName evidence="8">RNase Z</shortName>
        <ecNumber evidence="8">3.1.26.11</ecNumber>
    </recommendedName>
    <alternativeName>
        <fullName evidence="8">tRNA 3 endonuclease</fullName>
    </alternativeName>
    <alternativeName>
        <fullName evidence="8">tRNase Z</fullName>
    </alternativeName>
</protein>
<sequence length="303" mass="34080">MLDICLLGTGGMMPLPDRWLTSALIRFNGKMILVDCGEGTQITLRNVEWGFKSIEAICITHFHADHVAGLPGLLLTIGNSGREETLKIIGPRGLKKVVECLTYISPQLPFELELIEVDDCDNRSIDINGISIEYILLDHNITCFGYSFSLKRPGKFDVDKANKSGVPQRIWSKLQKGEEVIYEGKIYKPDMVLGEARRGLKVSYCTDTRPTEAMVDFINESDLFVCEGMYGTDDKLKKAIEKKHMLFSEASQLALRGNVKEMWLTHFSPSITSPEEFIDSAVSIFKNTVIGQDLMKKTLRFDD</sequence>
<dbReference type="OrthoDB" id="9800940at2"/>
<dbReference type="PANTHER" id="PTHR46018:SF2">
    <property type="entry name" value="ZINC PHOSPHODIESTERASE ELAC PROTEIN 1"/>
    <property type="match status" value="1"/>
</dbReference>
<feature type="binding site" evidence="8">
    <location>
        <position position="65"/>
    </location>
    <ligand>
        <name>Zn(2+)</name>
        <dbReference type="ChEBI" id="CHEBI:29105"/>
        <label>2</label>
        <note>catalytic</note>
    </ligand>
</feature>
<evidence type="ECO:0000256" key="7">
    <source>
        <dbReference type="ARBA" id="ARBA00022833"/>
    </source>
</evidence>
<dbReference type="NCBIfam" id="TIGR02651">
    <property type="entry name" value="RNase_Z"/>
    <property type="match status" value="1"/>
</dbReference>
<dbReference type="RefSeq" id="WP_036936732.1">
    <property type="nucleotide sequence ID" value="NZ_JQKC01000002.1"/>
</dbReference>
<comment type="catalytic activity">
    <reaction evidence="8">
        <text>Endonucleolytic cleavage of RNA, removing extra 3' nucleotides from tRNA precursor, generating 3' termini of tRNAs. A 3'-hydroxy group is left at the tRNA terminus and a 5'-phosphoryl group is left at the trailer molecule.</text>
        <dbReference type="EC" id="3.1.26.11"/>
    </reaction>
</comment>
<dbReference type="EMBL" id="LGTC01000001">
    <property type="protein sequence ID" value="KNY28559.1"/>
    <property type="molecule type" value="Genomic_DNA"/>
</dbReference>
<keyword evidence="6 8" id="KW-0378">Hydrolase</keyword>
<evidence type="ECO:0000256" key="4">
    <source>
        <dbReference type="ARBA" id="ARBA00022723"/>
    </source>
</evidence>
<evidence type="ECO:0000256" key="2">
    <source>
        <dbReference type="ARBA" id="ARBA00022694"/>
    </source>
</evidence>
<dbReference type="CDD" id="cd07717">
    <property type="entry name" value="RNaseZ_ZiPD-like_MBL-fold"/>
    <property type="match status" value="1"/>
</dbReference>
<accession>A0A0L6JS58</accession>
<evidence type="ECO:0000313" key="10">
    <source>
        <dbReference type="Proteomes" id="UP000036923"/>
    </source>
</evidence>
<feature type="binding site" evidence="8">
    <location>
        <position position="207"/>
    </location>
    <ligand>
        <name>Zn(2+)</name>
        <dbReference type="ChEBI" id="CHEBI:29105"/>
        <label>1</label>
        <note>catalytic</note>
    </ligand>
</feature>
<dbReference type="AlphaFoldDB" id="A0A0L6JS58"/>
<keyword evidence="7 8" id="KW-0862">Zinc</keyword>
<dbReference type="SUPFAM" id="SSF56281">
    <property type="entry name" value="Metallo-hydrolase/oxidoreductase"/>
    <property type="match status" value="1"/>
</dbReference>
<dbReference type="InterPro" id="IPR036866">
    <property type="entry name" value="RibonucZ/Hydroxyglut_hydro"/>
</dbReference>
<dbReference type="Gene3D" id="3.60.15.10">
    <property type="entry name" value="Ribonuclease Z/Hydroxyacylglutathione hydrolase-like"/>
    <property type="match status" value="1"/>
</dbReference>
<feature type="binding site" evidence="8">
    <location>
        <position position="139"/>
    </location>
    <ligand>
        <name>Zn(2+)</name>
        <dbReference type="ChEBI" id="CHEBI:29105"/>
        <label>1</label>
        <note>catalytic</note>
    </ligand>
</feature>
<evidence type="ECO:0000256" key="3">
    <source>
        <dbReference type="ARBA" id="ARBA00022722"/>
    </source>
</evidence>
<keyword evidence="4 8" id="KW-0479">Metal-binding</keyword>
<dbReference type="PANTHER" id="PTHR46018">
    <property type="entry name" value="ZINC PHOSPHODIESTERASE ELAC PROTEIN 1"/>
    <property type="match status" value="1"/>
</dbReference>
<evidence type="ECO:0000256" key="8">
    <source>
        <dbReference type="HAMAP-Rule" id="MF_01818"/>
    </source>
</evidence>
<comment type="cofactor">
    <cofactor evidence="8">
        <name>Zn(2+)</name>
        <dbReference type="ChEBI" id="CHEBI:29105"/>
    </cofactor>
    <text evidence="8">Binds 2 Zn(2+) ions.</text>
</comment>
<dbReference type="InterPro" id="IPR013471">
    <property type="entry name" value="RNase_Z/BN"/>
</dbReference>
<evidence type="ECO:0000256" key="5">
    <source>
        <dbReference type="ARBA" id="ARBA00022759"/>
    </source>
</evidence>
<reference evidence="10" key="1">
    <citation type="submission" date="2015-07" db="EMBL/GenBank/DDBJ databases">
        <title>Near-Complete Genome Sequence of the Cellulolytic Bacterium Bacteroides (Pseudobacteroides) cellulosolvens ATCC 35603.</title>
        <authorList>
            <person name="Dassa B."/>
            <person name="Utturkar S.M."/>
            <person name="Klingeman D.M."/>
            <person name="Hurt R.A."/>
            <person name="Keller M."/>
            <person name="Xu J."/>
            <person name="Reddy Y.H.K."/>
            <person name="Borovok I."/>
            <person name="Grinberg I.R."/>
            <person name="Lamed R."/>
            <person name="Zhivin O."/>
            <person name="Bayer E.A."/>
            <person name="Brown S.D."/>
        </authorList>
    </citation>
    <scope>NUCLEOTIDE SEQUENCE [LARGE SCALE GENOMIC DNA]</scope>
    <source>
        <strain evidence="10">DSM 2933</strain>
    </source>
</reference>
<feature type="binding site" evidence="8">
    <location>
        <position position="66"/>
    </location>
    <ligand>
        <name>Zn(2+)</name>
        <dbReference type="ChEBI" id="CHEBI:29105"/>
        <label>2</label>
        <note>catalytic</note>
    </ligand>
</feature>
<comment type="caution">
    <text evidence="9">The sequence shown here is derived from an EMBL/GenBank/DDBJ whole genome shotgun (WGS) entry which is preliminary data.</text>
</comment>
<dbReference type="Proteomes" id="UP000036923">
    <property type="component" value="Unassembled WGS sequence"/>
</dbReference>
<evidence type="ECO:0000313" key="9">
    <source>
        <dbReference type="EMBL" id="KNY28559.1"/>
    </source>
</evidence>
<feature type="binding site" evidence="8">
    <location>
        <position position="61"/>
    </location>
    <ligand>
        <name>Zn(2+)</name>
        <dbReference type="ChEBI" id="CHEBI:29105"/>
        <label>1</label>
        <note>catalytic</note>
    </ligand>
</feature>
<evidence type="ECO:0000256" key="1">
    <source>
        <dbReference type="ARBA" id="ARBA00011738"/>
    </source>
</evidence>